<evidence type="ECO:0000313" key="2">
    <source>
        <dbReference type="EMBL" id="GAA4794396.1"/>
    </source>
</evidence>
<dbReference type="Gene3D" id="3.40.50.150">
    <property type="entry name" value="Vaccinia Virus protein VP39"/>
    <property type="match status" value="1"/>
</dbReference>
<evidence type="ECO:0000259" key="1">
    <source>
        <dbReference type="Pfam" id="PF13649"/>
    </source>
</evidence>
<accession>A0ABP9BEE9</accession>
<keyword evidence="2" id="KW-0808">Transferase</keyword>
<evidence type="ECO:0000313" key="3">
    <source>
        <dbReference type="Proteomes" id="UP001499959"/>
    </source>
</evidence>
<dbReference type="EMBL" id="BAABJE010000010">
    <property type="protein sequence ID" value="GAA4794396.1"/>
    <property type="molecule type" value="Genomic_DNA"/>
</dbReference>
<protein>
    <submittedName>
        <fullName evidence="2">Methyltransferase domain-containing protein</fullName>
    </submittedName>
</protein>
<gene>
    <name evidence="2" type="ORF">GCM10023307_20010</name>
</gene>
<dbReference type="GO" id="GO:0032259">
    <property type="term" value="P:methylation"/>
    <property type="evidence" value="ECO:0007669"/>
    <property type="project" value="UniProtKB-KW"/>
</dbReference>
<dbReference type="SUPFAM" id="SSF53335">
    <property type="entry name" value="S-adenosyl-L-methionine-dependent methyltransferases"/>
    <property type="match status" value="1"/>
</dbReference>
<dbReference type="GO" id="GO:0008168">
    <property type="term" value="F:methyltransferase activity"/>
    <property type="evidence" value="ECO:0007669"/>
    <property type="project" value="UniProtKB-KW"/>
</dbReference>
<dbReference type="CDD" id="cd02440">
    <property type="entry name" value="AdoMet_MTases"/>
    <property type="match status" value="1"/>
</dbReference>
<proteinExistence type="predicted"/>
<name>A0ABP9BEE9_9GAMM</name>
<dbReference type="InterPro" id="IPR041698">
    <property type="entry name" value="Methyltransf_25"/>
</dbReference>
<feature type="domain" description="Methyltransferase" evidence="1">
    <location>
        <begin position="43"/>
        <end position="128"/>
    </location>
</feature>
<keyword evidence="3" id="KW-1185">Reference proteome</keyword>
<dbReference type="Pfam" id="PF13649">
    <property type="entry name" value="Methyltransf_25"/>
    <property type="match status" value="1"/>
</dbReference>
<organism evidence="2 3">
    <name type="scientific">Lysobacter hankyongensis</name>
    <dbReference type="NCBI Taxonomy" id="1176535"/>
    <lineage>
        <taxon>Bacteria</taxon>
        <taxon>Pseudomonadati</taxon>
        <taxon>Pseudomonadota</taxon>
        <taxon>Gammaproteobacteria</taxon>
        <taxon>Lysobacterales</taxon>
        <taxon>Lysobacteraceae</taxon>
        <taxon>Lysobacter</taxon>
    </lineage>
</organism>
<keyword evidence="2" id="KW-0489">Methyltransferase</keyword>
<dbReference type="Proteomes" id="UP001499959">
    <property type="component" value="Unassembled WGS sequence"/>
</dbReference>
<comment type="caution">
    <text evidence="2">The sequence shown here is derived from an EMBL/GenBank/DDBJ whole genome shotgun (WGS) entry which is preliminary data.</text>
</comment>
<dbReference type="InterPro" id="IPR029063">
    <property type="entry name" value="SAM-dependent_MTases_sf"/>
</dbReference>
<dbReference type="RefSeq" id="WP_345303184.1">
    <property type="nucleotide sequence ID" value="NZ_BAABJE010000010.1"/>
</dbReference>
<reference evidence="3" key="1">
    <citation type="journal article" date="2019" name="Int. J. Syst. Evol. Microbiol.">
        <title>The Global Catalogue of Microorganisms (GCM) 10K type strain sequencing project: providing services to taxonomists for standard genome sequencing and annotation.</title>
        <authorList>
            <consortium name="The Broad Institute Genomics Platform"/>
            <consortium name="The Broad Institute Genome Sequencing Center for Infectious Disease"/>
            <person name="Wu L."/>
            <person name="Ma J."/>
        </authorList>
    </citation>
    <scope>NUCLEOTIDE SEQUENCE [LARGE SCALE GENOMIC DNA]</scope>
    <source>
        <strain evidence="3">JCM 18204</strain>
    </source>
</reference>
<sequence length="249" mass="28408">MGFFDDFSRFFQTSTTSPLPHRLNGRHDAIIARNAARLAGKRVLDIASHDGRWSFAALKAGAAHVTGIEPRQSLVDNARQTFEHYGIASDAYALHTGDAFEFLRKREFDVVLCLGYFYHTIRHAELLDLIERTGAGFIVIDTEITAPQDALPDVDSTDPRLVFGNPYGIQLVRDQVEDQQMAFPDALTRNGYTLAGRTSRAAIRYMADHFGFRTDEFDWPAHFREHPEQRSAMVDYDEGWRSTFYLDRR</sequence>